<dbReference type="InterPro" id="IPR032675">
    <property type="entry name" value="LRR_dom_sf"/>
</dbReference>
<dbReference type="SUPFAM" id="SSF52058">
    <property type="entry name" value="L domain-like"/>
    <property type="match status" value="1"/>
</dbReference>
<organism evidence="1 2">
    <name type="scientific">Brachyspira murdochii</name>
    <dbReference type="NCBI Taxonomy" id="84378"/>
    <lineage>
        <taxon>Bacteria</taxon>
        <taxon>Pseudomonadati</taxon>
        <taxon>Spirochaetota</taxon>
        <taxon>Spirochaetia</taxon>
        <taxon>Brachyspirales</taxon>
        <taxon>Brachyspiraceae</taxon>
        <taxon>Brachyspira</taxon>
    </lineage>
</organism>
<evidence type="ECO:0000313" key="2">
    <source>
        <dbReference type="Proteomes" id="UP000238924"/>
    </source>
</evidence>
<evidence type="ECO:0000313" key="1">
    <source>
        <dbReference type="EMBL" id="PPS22375.1"/>
    </source>
</evidence>
<proteinExistence type="predicted"/>
<sequence length="59" mass="6983">MEELYFSSSSLITIENDFYNLENLKKLYIKGNLSSLPNEIYKLKKLKYLYINGMIIKSL</sequence>
<accession>A0ABX5B509</accession>
<reference evidence="1 2" key="1">
    <citation type="submission" date="2014-04" db="EMBL/GenBank/DDBJ databases">
        <title>Whole genome sequence of 'Brachyspira hampsonii' D13-03603F2.</title>
        <authorList>
            <person name="Patterson A.H."/>
            <person name="Chaban B."/>
            <person name="Fernando C."/>
            <person name="Harding J.C."/>
            <person name="Hill J.E."/>
        </authorList>
    </citation>
    <scope>NUCLEOTIDE SEQUENCE [LARGE SCALE GENOMIC DNA]</scope>
    <source>
        <strain evidence="1 2">D13-03603F2</strain>
    </source>
</reference>
<dbReference type="Proteomes" id="UP000238924">
    <property type="component" value="Unassembled WGS sequence"/>
</dbReference>
<name>A0ABX5B509_9SPIR</name>
<evidence type="ECO:0008006" key="3">
    <source>
        <dbReference type="Google" id="ProtNLM"/>
    </source>
</evidence>
<gene>
    <name evidence="1" type="ORF">DJ52_05285</name>
</gene>
<keyword evidence="2" id="KW-1185">Reference proteome</keyword>
<dbReference type="Gene3D" id="3.80.10.10">
    <property type="entry name" value="Ribonuclease Inhibitor"/>
    <property type="match status" value="1"/>
</dbReference>
<protein>
    <recommendedName>
        <fullName evidence="3">Leucine rich repeat protein</fullName>
    </recommendedName>
</protein>
<dbReference type="EMBL" id="JJMJ01000076">
    <property type="protein sequence ID" value="PPS22375.1"/>
    <property type="molecule type" value="Genomic_DNA"/>
</dbReference>
<dbReference type="RefSeq" id="WP_258074958.1">
    <property type="nucleotide sequence ID" value="NZ_JJMJ01000076.1"/>
</dbReference>
<comment type="caution">
    <text evidence="1">The sequence shown here is derived from an EMBL/GenBank/DDBJ whole genome shotgun (WGS) entry which is preliminary data.</text>
</comment>